<dbReference type="AlphaFoldDB" id="A0A5B9QL60"/>
<reference evidence="1 2" key="1">
    <citation type="submission" date="2019-08" db="EMBL/GenBank/DDBJ databases">
        <title>Deep-cultivation of Planctomycetes and their phenomic and genomic characterization uncovers novel biology.</title>
        <authorList>
            <person name="Wiegand S."/>
            <person name="Jogler M."/>
            <person name="Boedeker C."/>
            <person name="Pinto D."/>
            <person name="Vollmers J."/>
            <person name="Rivas-Marin E."/>
            <person name="Kohn T."/>
            <person name="Peeters S.H."/>
            <person name="Heuer A."/>
            <person name="Rast P."/>
            <person name="Oberbeckmann S."/>
            <person name="Bunk B."/>
            <person name="Jeske O."/>
            <person name="Meyerdierks A."/>
            <person name="Storesund J.E."/>
            <person name="Kallscheuer N."/>
            <person name="Luecker S."/>
            <person name="Lage O.M."/>
            <person name="Pohl T."/>
            <person name="Merkel B.J."/>
            <person name="Hornburger P."/>
            <person name="Mueller R.-W."/>
            <person name="Bruemmer F."/>
            <person name="Labrenz M."/>
            <person name="Spormann A.M."/>
            <person name="Op den Camp H."/>
            <person name="Overmann J."/>
            <person name="Amann R."/>
            <person name="Jetten M.S.M."/>
            <person name="Mascher T."/>
            <person name="Medema M.H."/>
            <person name="Devos D.P."/>
            <person name="Kaster A.-K."/>
            <person name="Ovreas L."/>
            <person name="Rohde M."/>
            <person name="Galperin M.Y."/>
            <person name="Jogler C."/>
        </authorList>
    </citation>
    <scope>NUCLEOTIDE SEQUENCE [LARGE SCALE GENOMIC DNA]</scope>
    <source>
        <strain evidence="1 2">UC8</strain>
    </source>
</reference>
<name>A0A5B9QL60_9BACT</name>
<dbReference type="KEGG" id="rul:UC8_04690"/>
<protein>
    <submittedName>
        <fullName evidence="1">Polyketide cyclase / dehydrase and lipid transport</fullName>
    </submittedName>
</protein>
<evidence type="ECO:0000313" key="2">
    <source>
        <dbReference type="Proteomes" id="UP000325286"/>
    </source>
</evidence>
<accession>A0A5B9QL60</accession>
<keyword evidence="2" id="KW-1185">Reference proteome</keyword>
<evidence type="ECO:0000313" key="1">
    <source>
        <dbReference type="EMBL" id="QEG38512.1"/>
    </source>
</evidence>
<dbReference type="Pfam" id="PF10604">
    <property type="entry name" value="Polyketide_cyc2"/>
    <property type="match status" value="1"/>
</dbReference>
<dbReference type="EMBL" id="CP042914">
    <property type="protein sequence ID" value="QEG38512.1"/>
    <property type="molecule type" value="Genomic_DNA"/>
</dbReference>
<proteinExistence type="predicted"/>
<dbReference type="Proteomes" id="UP000325286">
    <property type="component" value="Chromosome"/>
</dbReference>
<organism evidence="1 2">
    <name type="scientific">Roseimaritima ulvae</name>
    <dbReference type="NCBI Taxonomy" id="980254"/>
    <lineage>
        <taxon>Bacteria</taxon>
        <taxon>Pseudomonadati</taxon>
        <taxon>Planctomycetota</taxon>
        <taxon>Planctomycetia</taxon>
        <taxon>Pirellulales</taxon>
        <taxon>Pirellulaceae</taxon>
        <taxon>Roseimaritima</taxon>
    </lineage>
</organism>
<dbReference type="SUPFAM" id="SSF55961">
    <property type="entry name" value="Bet v1-like"/>
    <property type="match status" value="1"/>
</dbReference>
<dbReference type="RefSeq" id="WP_068142036.1">
    <property type="nucleotide sequence ID" value="NZ_CP042914.1"/>
</dbReference>
<sequence length="151" mass="17197">MHSLASIEIDRPIDEVFAYTNDNVAEWSLTVVESEVIDDLQGVGTRFRCVTEERGRRMDFLGVITVWEPPTKSAISLTGKSFDIEAEYRFDDLNGRTRVTQESTVTGKGFVRIMFFLFGWLMNKQGCDAVRKELQSLKEKLESGHVTIPRS</sequence>
<gene>
    <name evidence="1" type="ORF">UC8_04690</name>
</gene>
<dbReference type="OrthoDB" id="215177at2"/>
<dbReference type="Gene3D" id="3.30.530.20">
    <property type="match status" value="1"/>
</dbReference>
<dbReference type="InterPro" id="IPR023393">
    <property type="entry name" value="START-like_dom_sf"/>
</dbReference>
<dbReference type="InterPro" id="IPR019587">
    <property type="entry name" value="Polyketide_cyclase/dehydratase"/>
</dbReference>